<dbReference type="InterPro" id="IPR050995">
    <property type="entry name" value="WD-F-box_domain-protein"/>
</dbReference>
<evidence type="ECO:0000256" key="4">
    <source>
        <dbReference type="SAM" id="MobiDB-lite"/>
    </source>
</evidence>
<keyword evidence="2" id="KW-0677">Repeat</keyword>
<dbReference type="SUPFAM" id="SSF50978">
    <property type="entry name" value="WD40 repeat-like"/>
    <property type="match status" value="1"/>
</dbReference>
<dbReference type="EMBL" id="JBJQOH010000004">
    <property type="protein sequence ID" value="KAL3690276.1"/>
    <property type="molecule type" value="Genomic_DNA"/>
</dbReference>
<dbReference type="InterPro" id="IPR001680">
    <property type="entry name" value="WD40_rpt"/>
</dbReference>
<keyword evidence="1 3" id="KW-0853">WD repeat</keyword>
<feature type="repeat" description="WD" evidence="3">
    <location>
        <begin position="419"/>
        <end position="460"/>
    </location>
</feature>
<dbReference type="Proteomes" id="UP001633002">
    <property type="component" value="Unassembled WGS sequence"/>
</dbReference>
<evidence type="ECO:0008006" key="7">
    <source>
        <dbReference type="Google" id="ProtNLM"/>
    </source>
</evidence>
<sequence>MEFPDYNDSTVDNLFEDAATLDSSIGDYNLEEIEMDSETEAEDDTASEDLDATMKSIQKLTFLMGKNKGIAAGVTTKVKTYGEVMDDFVRNFLIQNGCVKTVECFETEWHDLKEKGRLLDCQLHEPPDEYTRSLEVQSVLSKVQEQLKQSNLLAQYRQDMTEKFRKERNVHRMHHNRIAQEKNKLINDMKLLRKHYAKYEPVIRTLKRKFEVVTRQKATIMLERDRLKDMIEKAGFNKQSEPEPPLQEKKPEPVMMYMGKPDPLVIVRPDRRTIIDATPKPSNVQKYTLRRTFKGHSMSISNVVVHPKKPVVVTASDDATWRMWGLPAGDLIMTGDGHKDWVSGLSFHPGGMQLASSSGDCTVKIWSFEKARCTHTFSDHTQAVWAVAYHDSGEVLASASLDHTARIWDLERMKCRGTLRGHVDSVNSVMWQSYSSILCTSSSDKTVSLWDARNALCVQTFYGHEASCNHATFSPRGNLVASVDADGVLKIWDVRQVMERHNLNVGPDSANKVCFDPSGTMIAIASNDGHVKCFQQLEMELVPVNDLTGHEGAVQALIFDPLGKFLISGGSDGTFRCWA</sequence>
<dbReference type="PRINTS" id="PR00320">
    <property type="entry name" value="GPROTEINBRPT"/>
</dbReference>
<feature type="repeat" description="WD" evidence="3">
    <location>
        <begin position="377"/>
        <end position="418"/>
    </location>
</feature>
<evidence type="ECO:0000313" key="5">
    <source>
        <dbReference type="EMBL" id="KAL3690276.1"/>
    </source>
</evidence>
<dbReference type="InterPro" id="IPR019775">
    <property type="entry name" value="WD40_repeat_CS"/>
</dbReference>
<dbReference type="Pfam" id="PF00400">
    <property type="entry name" value="WD40"/>
    <property type="match status" value="7"/>
</dbReference>
<dbReference type="InterPro" id="IPR020472">
    <property type="entry name" value="WD40_PAC1"/>
</dbReference>
<dbReference type="PANTHER" id="PTHR14604">
    <property type="entry name" value="WD40 REPEAT PF20"/>
    <property type="match status" value="1"/>
</dbReference>
<feature type="region of interest" description="Disordered" evidence="4">
    <location>
        <begin position="234"/>
        <end position="254"/>
    </location>
</feature>
<reference evidence="5 6" key="1">
    <citation type="submission" date="2024-09" db="EMBL/GenBank/DDBJ databases">
        <title>Chromosome-scale assembly of Riccia sorocarpa.</title>
        <authorList>
            <person name="Paukszto L."/>
        </authorList>
    </citation>
    <scope>NUCLEOTIDE SEQUENCE [LARGE SCALE GENOMIC DNA]</scope>
    <source>
        <strain evidence="5">LP-2024</strain>
        <tissue evidence="5">Aerial parts of the thallus</tissue>
    </source>
</reference>
<gene>
    <name evidence="5" type="ORF">R1sor_016585</name>
</gene>
<name>A0ABD3HHE4_9MARC</name>
<dbReference type="InterPro" id="IPR015943">
    <property type="entry name" value="WD40/YVTN_repeat-like_dom_sf"/>
</dbReference>
<feature type="repeat" description="WD" evidence="3">
    <location>
        <begin position="547"/>
        <end position="579"/>
    </location>
</feature>
<dbReference type="Gene3D" id="2.130.10.10">
    <property type="entry name" value="YVTN repeat-like/Quinoprotein amine dehydrogenase"/>
    <property type="match status" value="3"/>
</dbReference>
<evidence type="ECO:0000256" key="2">
    <source>
        <dbReference type="ARBA" id="ARBA00022737"/>
    </source>
</evidence>
<feature type="repeat" description="WD" evidence="3">
    <location>
        <begin position="293"/>
        <end position="334"/>
    </location>
</feature>
<dbReference type="PROSITE" id="PS50082">
    <property type="entry name" value="WD_REPEATS_2"/>
    <property type="match status" value="6"/>
</dbReference>
<feature type="repeat" description="WD" evidence="3">
    <location>
        <begin position="335"/>
        <end position="376"/>
    </location>
</feature>
<proteinExistence type="predicted"/>
<evidence type="ECO:0000256" key="3">
    <source>
        <dbReference type="PROSITE-ProRule" id="PRU00221"/>
    </source>
</evidence>
<evidence type="ECO:0000313" key="6">
    <source>
        <dbReference type="Proteomes" id="UP001633002"/>
    </source>
</evidence>
<evidence type="ECO:0000256" key="1">
    <source>
        <dbReference type="ARBA" id="ARBA00022574"/>
    </source>
</evidence>
<dbReference type="PROSITE" id="PS00678">
    <property type="entry name" value="WD_REPEATS_1"/>
    <property type="match status" value="3"/>
</dbReference>
<organism evidence="5 6">
    <name type="scientific">Riccia sorocarpa</name>
    <dbReference type="NCBI Taxonomy" id="122646"/>
    <lineage>
        <taxon>Eukaryota</taxon>
        <taxon>Viridiplantae</taxon>
        <taxon>Streptophyta</taxon>
        <taxon>Embryophyta</taxon>
        <taxon>Marchantiophyta</taxon>
        <taxon>Marchantiopsida</taxon>
        <taxon>Marchantiidae</taxon>
        <taxon>Marchantiales</taxon>
        <taxon>Ricciaceae</taxon>
        <taxon>Riccia</taxon>
    </lineage>
</organism>
<dbReference type="CDD" id="cd00200">
    <property type="entry name" value="WD40"/>
    <property type="match status" value="1"/>
</dbReference>
<dbReference type="SMART" id="SM00320">
    <property type="entry name" value="WD40"/>
    <property type="match status" value="7"/>
</dbReference>
<accession>A0ABD3HHE4</accession>
<keyword evidence="6" id="KW-1185">Reference proteome</keyword>
<comment type="caution">
    <text evidence="5">The sequence shown here is derived from an EMBL/GenBank/DDBJ whole genome shotgun (WGS) entry which is preliminary data.</text>
</comment>
<feature type="repeat" description="WD" evidence="3">
    <location>
        <begin position="461"/>
        <end position="495"/>
    </location>
</feature>
<dbReference type="PROSITE" id="PS50294">
    <property type="entry name" value="WD_REPEATS_REGION"/>
    <property type="match status" value="6"/>
</dbReference>
<protein>
    <recommendedName>
        <fullName evidence="7">Sperm-associated antigen 16 protein</fullName>
    </recommendedName>
</protein>
<dbReference type="AlphaFoldDB" id="A0ABD3HHE4"/>
<dbReference type="InterPro" id="IPR036322">
    <property type="entry name" value="WD40_repeat_dom_sf"/>
</dbReference>
<dbReference type="PANTHER" id="PTHR14604:SF3">
    <property type="entry name" value="SPERM-ASSOCIATED ANTIGEN 16 PROTEIN"/>
    <property type="match status" value="1"/>
</dbReference>